<reference evidence="1 2" key="1">
    <citation type="submission" date="2019-04" db="EMBL/GenBank/DDBJ databases">
        <title>Friends and foes A comparative genomics study of 23 Aspergillus species from section Flavi.</title>
        <authorList>
            <consortium name="DOE Joint Genome Institute"/>
            <person name="Kjaerbolling I."/>
            <person name="Vesth T."/>
            <person name="Frisvad J.C."/>
            <person name="Nybo J.L."/>
            <person name="Theobald S."/>
            <person name="Kildgaard S."/>
            <person name="Isbrandt T."/>
            <person name="Kuo A."/>
            <person name="Sato A."/>
            <person name="Lyhne E.K."/>
            <person name="Kogle M.E."/>
            <person name="Wiebenga A."/>
            <person name="Kun R.S."/>
            <person name="Lubbers R.J."/>
            <person name="Makela M.R."/>
            <person name="Barry K."/>
            <person name="Chovatia M."/>
            <person name="Clum A."/>
            <person name="Daum C."/>
            <person name="Haridas S."/>
            <person name="He G."/>
            <person name="LaButti K."/>
            <person name="Lipzen A."/>
            <person name="Mondo S."/>
            <person name="Riley R."/>
            <person name="Salamov A."/>
            <person name="Simmons B.A."/>
            <person name="Magnuson J.K."/>
            <person name="Henrissat B."/>
            <person name="Mortensen U.H."/>
            <person name="Larsen T.O."/>
            <person name="Devries R.P."/>
            <person name="Grigoriev I.V."/>
            <person name="Machida M."/>
            <person name="Baker S.E."/>
            <person name="Andersen M.R."/>
        </authorList>
    </citation>
    <scope>NUCLEOTIDE SEQUENCE [LARGE SCALE GENOMIC DNA]</scope>
    <source>
        <strain evidence="1 2">CBS 151.66</strain>
    </source>
</reference>
<protein>
    <submittedName>
        <fullName evidence="1">Uncharacterized protein</fullName>
    </submittedName>
</protein>
<dbReference type="PANTHER" id="PTHR42037:SF1">
    <property type="match status" value="1"/>
</dbReference>
<organism evidence="1 2">
    <name type="scientific">Aspergillus leporis</name>
    <dbReference type="NCBI Taxonomy" id="41062"/>
    <lineage>
        <taxon>Eukaryota</taxon>
        <taxon>Fungi</taxon>
        <taxon>Dikarya</taxon>
        <taxon>Ascomycota</taxon>
        <taxon>Pezizomycotina</taxon>
        <taxon>Eurotiomycetes</taxon>
        <taxon>Eurotiomycetidae</taxon>
        <taxon>Eurotiales</taxon>
        <taxon>Aspergillaceae</taxon>
        <taxon>Aspergillus</taxon>
        <taxon>Aspergillus subgen. Circumdati</taxon>
    </lineage>
</organism>
<dbReference type="AlphaFoldDB" id="A0A5N5WRR4"/>
<sequence length="386" mass="44574">MGSPSTYSPYINHKSKDLRRLYEPLSLLRALNDQITEKQPIEVVDSRGVGILQRRRDFLNALVRLGAFKEGCNLAITAGKDDENVIIAVAGSEAVNDDVVPFLETLLELATKGPHEGSKREPRQMELLQMAAYVMKWHNNKTFALYHEIFDYLAPVCIPVVIARLQEPGVFIAHRMFSDTERANQLRRGLDLVVPSPRRLTEQLKYYQETVLTRVHPELRVVDFFDKNNRLVFFDDRDKYIASSKPCCYLCSQYLSHRRNYYIRESDPNDIDLQWRIPDILDVESNIRLKEQNMILRKITERIRTDAERFILSRWPPSDESSINDDSSQSLSFSNETADTYGCFSHCRIPASPGAVHGKHPSAKRWYDNIDEDDEDIVVFRGRPGH</sequence>
<proteinExistence type="predicted"/>
<accession>A0A5N5WRR4</accession>
<dbReference type="OrthoDB" id="4851849at2759"/>
<keyword evidence="2" id="KW-1185">Reference proteome</keyword>
<name>A0A5N5WRR4_9EURO</name>
<dbReference type="Pfam" id="PF14441">
    <property type="entry name" value="OTT_1508_deam"/>
    <property type="match status" value="1"/>
</dbReference>
<dbReference type="EMBL" id="ML732279">
    <property type="protein sequence ID" value="KAB8071216.1"/>
    <property type="molecule type" value="Genomic_DNA"/>
</dbReference>
<evidence type="ECO:0000313" key="2">
    <source>
        <dbReference type="Proteomes" id="UP000326565"/>
    </source>
</evidence>
<evidence type="ECO:0000313" key="1">
    <source>
        <dbReference type="EMBL" id="KAB8071216.1"/>
    </source>
</evidence>
<dbReference type="Proteomes" id="UP000326565">
    <property type="component" value="Unassembled WGS sequence"/>
</dbReference>
<dbReference type="PANTHER" id="PTHR42037">
    <property type="match status" value="1"/>
</dbReference>
<dbReference type="InterPro" id="IPR027796">
    <property type="entry name" value="OTT_1508_deam-like"/>
</dbReference>
<gene>
    <name evidence="1" type="ORF">BDV29DRAFT_193450</name>
</gene>